<dbReference type="SMART" id="SM00534">
    <property type="entry name" value="MUTSac"/>
    <property type="match status" value="1"/>
</dbReference>
<organism evidence="7 8">
    <name type="scientific">Chaetoceros tenuissimus</name>
    <dbReference type="NCBI Taxonomy" id="426638"/>
    <lineage>
        <taxon>Eukaryota</taxon>
        <taxon>Sar</taxon>
        <taxon>Stramenopiles</taxon>
        <taxon>Ochrophyta</taxon>
        <taxon>Bacillariophyta</taxon>
        <taxon>Coscinodiscophyceae</taxon>
        <taxon>Chaetocerotophycidae</taxon>
        <taxon>Chaetocerotales</taxon>
        <taxon>Chaetocerotaceae</taxon>
        <taxon>Chaetoceros</taxon>
    </lineage>
</organism>
<evidence type="ECO:0000313" key="8">
    <source>
        <dbReference type="Proteomes" id="UP001054902"/>
    </source>
</evidence>
<evidence type="ECO:0000256" key="5">
    <source>
        <dbReference type="SAM" id="MobiDB-lite"/>
    </source>
</evidence>
<feature type="compositionally biased region" description="Low complexity" evidence="5">
    <location>
        <begin position="100"/>
        <end position="110"/>
    </location>
</feature>
<evidence type="ECO:0000256" key="3">
    <source>
        <dbReference type="ARBA" id="ARBA00022840"/>
    </source>
</evidence>
<keyword evidence="8" id="KW-1185">Reference proteome</keyword>
<name>A0AAD3H4A7_9STRA</name>
<reference evidence="7 8" key="1">
    <citation type="journal article" date="2021" name="Sci. Rep.">
        <title>The genome of the diatom Chaetoceros tenuissimus carries an ancient integrated fragment of an extant virus.</title>
        <authorList>
            <person name="Hongo Y."/>
            <person name="Kimura K."/>
            <person name="Takaki Y."/>
            <person name="Yoshida Y."/>
            <person name="Baba S."/>
            <person name="Kobayashi G."/>
            <person name="Nagasaki K."/>
            <person name="Hano T."/>
            <person name="Tomaru Y."/>
        </authorList>
    </citation>
    <scope>NUCLEOTIDE SEQUENCE [LARGE SCALE GENOMIC DNA]</scope>
    <source>
        <strain evidence="7 8">NIES-3715</strain>
    </source>
</reference>
<evidence type="ECO:0000256" key="1">
    <source>
        <dbReference type="ARBA" id="ARBA00006271"/>
    </source>
</evidence>
<dbReference type="Proteomes" id="UP001054902">
    <property type="component" value="Unassembled WGS sequence"/>
</dbReference>
<feature type="region of interest" description="Disordered" evidence="5">
    <location>
        <begin position="52"/>
        <end position="126"/>
    </location>
</feature>
<keyword evidence="2" id="KW-0547">Nucleotide-binding</keyword>
<dbReference type="AlphaFoldDB" id="A0AAD3H4A7"/>
<evidence type="ECO:0000313" key="7">
    <source>
        <dbReference type="EMBL" id="GFH49850.1"/>
    </source>
</evidence>
<dbReference type="GO" id="GO:0005634">
    <property type="term" value="C:nucleus"/>
    <property type="evidence" value="ECO:0007669"/>
    <property type="project" value="TreeGrafter"/>
</dbReference>
<dbReference type="Gene3D" id="1.10.1420.10">
    <property type="match status" value="2"/>
</dbReference>
<feature type="region of interest" description="Disordered" evidence="5">
    <location>
        <begin position="1"/>
        <end position="25"/>
    </location>
</feature>
<dbReference type="GO" id="GO:0006298">
    <property type="term" value="P:mismatch repair"/>
    <property type="evidence" value="ECO:0007669"/>
    <property type="project" value="InterPro"/>
</dbReference>
<sequence length="985" mass="111805">MRQQTRDERREERANSKKASQHLIEIRYHDQPYSNTTFITSAPLLISMNQSRSHHFGHSSQGISNPYQQQRPQQQQPPRQQQQPAAPVARQPFPQPQPQPLQQQQEPNRPNHSSIQPNSQNQSHVSFSAAPVEHIVKCMTVFTDGKRIAFACYHEDTNEILLEDCIICNKEDIETFIQSFLSIARPNRILISTKVASDPKLMTYLSQNPLDIEHDMMNAATTTGNGNATPNTRNSRIPYQLLRSKAFDLKNCKQLILNQLRVLSLFHSKQNQDPTRQFPNSHQTYDSNSNYHAISSIVNFDSHTLLKALGSLLFHLQSTIYSMEDGNTVTVNQITHVQSNKYMKIDSETLYALHIFSHTKKGYSLYTLLNRCKSKIGKQCLKKIMLRPLLDPVEIQQRQDGVELLLKSSVKDVVARLTAFLMRIGSVDSILHKIAKCTTSPIDFVVLMRGVGAMISILDILNNDLRNILIGQVRALEQQERTEQTEAEIYLLRRQIALVENMVDDCNMAELQYLLERMNNTIDQEATSLKKDSVVIQYGFDAELDSDREIYDNMDRILRDAMLDLLQRWPQFQDLTVTFVSQVGFLIRLDQRNVRYDAETNSFPDLPQDFCFIFTQDDDIYFKNPDIEVIDADYGNVDTRIRDKEQLIVNALEEDIFESEHHLRNVFQVVANLDCLLSFANCSEDLNFVRPEIIPASNDISNDSILIENGRHPLQELIVENDFIPNSTLIDETRRMNIITGPNYSGKSCYTRQVGIIVYMAHIGCFVPCNYARISITDQILARISSVETCSIPQSSFQLDLTQMATILHRSTSNSLVLIDEFGKGTSPVSGIAVLTAALKKLISIKCKVVCTTHFMEIFSLNLLKDGVDNLKVLHMAVFIPDTDGEEEEDAVPLFKLEEGIAKSSAGVICAKMAGVHEDVTLRAREILGALKNGNKVKPVPAKMNSNSVFQPQAKAALRHFLANNSWKDEEETELKALQKKISLM</sequence>
<keyword evidence="4" id="KW-0238">DNA-binding</keyword>
<protein>
    <recommendedName>
        <fullName evidence="6">DNA mismatch repair proteins mutS family domain-containing protein</fullName>
    </recommendedName>
</protein>
<dbReference type="InterPro" id="IPR000432">
    <property type="entry name" value="DNA_mismatch_repair_MutS_C"/>
</dbReference>
<feature type="compositionally biased region" description="Basic and acidic residues" evidence="5">
    <location>
        <begin position="1"/>
        <end position="15"/>
    </location>
</feature>
<comment type="similarity">
    <text evidence="1">Belongs to the DNA mismatch repair MutS family.</text>
</comment>
<comment type="caution">
    <text evidence="7">The sequence shown here is derived from an EMBL/GenBank/DDBJ whole genome shotgun (WGS) entry which is preliminary data.</text>
</comment>
<dbReference type="InterPro" id="IPR036187">
    <property type="entry name" value="DNA_mismatch_repair_MutS_sf"/>
</dbReference>
<dbReference type="Pfam" id="PF00488">
    <property type="entry name" value="MutS_V"/>
    <property type="match status" value="1"/>
</dbReference>
<dbReference type="GO" id="GO:0140664">
    <property type="term" value="F:ATP-dependent DNA damage sensor activity"/>
    <property type="evidence" value="ECO:0007669"/>
    <property type="project" value="InterPro"/>
</dbReference>
<dbReference type="SMART" id="SM00533">
    <property type="entry name" value="MUTSd"/>
    <property type="match status" value="1"/>
</dbReference>
<dbReference type="InterPro" id="IPR045076">
    <property type="entry name" value="MutS"/>
</dbReference>
<evidence type="ECO:0000256" key="4">
    <source>
        <dbReference type="ARBA" id="ARBA00023125"/>
    </source>
</evidence>
<dbReference type="InterPro" id="IPR007696">
    <property type="entry name" value="DNA_mismatch_repair_MutS_core"/>
</dbReference>
<evidence type="ECO:0000259" key="6">
    <source>
        <dbReference type="PROSITE" id="PS00486"/>
    </source>
</evidence>
<dbReference type="PANTHER" id="PTHR11361">
    <property type="entry name" value="DNA MISMATCH REPAIR PROTEIN MUTS FAMILY MEMBER"/>
    <property type="match status" value="1"/>
</dbReference>
<keyword evidence="3" id="KW-0067">ATP-binding</keyword>
<dbReference type="PROSITE" id="PS00486">
    <property type="entry name" value="DNA_MISMATCH_REPAIR_2"/>
    <property type="match status" value="1"/>
</dbReference>
<dbReference type="InterPro" id="IPR027417">
    <property type="entry name" value="P-loop_NTPase"/>
</dbReference>
<gene>
    <name evidence="7" type="ORF">CTEN210_06326</name>
</gene>
<accession>A0AAD3H4A7</accession>
<feature type="compositionally biased region" description="Polar residues" evidence="5">
    <location>
        <begin position="111"/>
        <end position="126"/>
    </location>
</feature>
<dbReference type="SUPFAM" id="SSF48334">
    <property type="entry name" value="DNA repair protein MutS, domain III"/>
    <property type="match status" value="1"/>
</dbReference>
<evidence type="ECO:0000256" key="2">
    <source>
        <dbReference type="ARBA" id="ARBA00022741"/>
    </source>
</evidence>
<dbReference type="SUPFAM" id="SSF52540">
    <property type="entry name" value="P-loop containing nucleoside triphosphate hydrolases"/>
    <property type="match status" value="1"/>
</dbReference>
<dbReference type="GO" id="GO:0030983">
    <property type="term" value="F:mismatched DNA binding"/>
    <property type="evidence" value="ECO:0007669"/>
    <property type="project" value="InterPro"/>
</dbReference>
<dbReference type="Gene3D" id="3.40.50.300">
    <property type="entry name" value="P-loop containing nucleotide triphosphate hydrolases"/>
    <property type="match status" value="1"/>
</dbReference>
<dbReference type="PANTHER" id="PTHR11361:SF20">
    <property type="entry name" value="MUTS PROTEIN HOMOLOG 5"/>
    <property type="match status" value="1"/>
</dbReference>
<feature type="domain" description="DNA mismatch repair proteins mutS family" evidence="6">
    <location>
        <begin position="815"/>
        <end position="831"/>
    </location>
</feature>
<dbReference type="GO" id="GO:0051026">
    <property type="term" value="P:chiasma assembly"/>
    <property type="evidence" value="ECO:0007669"/>
    <property type="project" value="TreeGrafter"/>
</dbReference>
<dbReference type="EMBL" id="BLLK01000038">
    <property type="protein sequence ID" value="GFH49850.1"/>
    <property type="molecule type" value="Genomic_DNA"/>
</dbReference>
<proteinExistence type="inferred from homology"/>
<dbReference type="Pfam" id="PF05192">
    <property type="entry name" value="MutS_III"/>
    <property type="match status" value="1"/>
</dbReference>
<feature type="compositionally biased region" description="Low complexity" evidence="5">
    <location>
        <begin position="66"/>
        <end position="92"/>
    </location>
</feature>
<dbReference type="GO" id="GO:0005524">
    <property type="term" value="F:ATP binding"/>
    <property type="evidence" value="ECO:0007669"/>
    <property type="project" value="UniProtKB-KW"/>
</dbReference>